<comment type="caution">
    <text evidence="1">The sequence shown here is derived from an EMBL/GenBank/DDBJ whole genome shotgun (WGS) entry which is preliminary data.</text>
</comment>
<dbReference type="STRING" id="1912961.BU204_06510"/>
<organism evidence="1 2">
    <name type="scientific">Actinophytocola xanthii</name>
    <dbReference type="NCBI Taxonomy" id="1912961"/>
    <lineage>
        <taxon>Bacteria</taxon>
        <taxon>Bacillati</taxon>
        <taxon>Actinomycetota</taxon>
        <taxon>Actinomycetes</taxon>
        <taxon>Pseudonocardiales</taxon>
        <taxon>Pseudonocardiaceae</taxon>
    </lineage>
</organism>
<name>A0A1Q8CV43_9PSEU</name>
<dbReference type="AlphaFoldDB" id="A0A1Q8CV43"/>
<gene>
    <name evidence="1" type="ORF">BU204_06510</name>
</gene>
<accession>A0A1Q8CV43</accession>
<sequence length="91" mass="8864">MTDGYSVDGGLEGIASTLRSAGSNLGGIGAPPPAPDAGDLTGALTMMIVGFTDSAAEVVLGVGIAGDNVAAGSETYLNLEDSARQGLPIVQ</sequence>
<keyword evidence="2" id="KW-1185">Reference proteome</keyword>
<reference evidence="1 2" key="1">
    <citation type="submission" date="2016-12" db="EMBL/GenBank/DDBJ databases">
        <title>The draft genome sequence of Actinophytocola sp. 11-183.</title>
        <authorList>
            <person name="Wang W."/>
            <person name="Yuan L."/>
        </authorList>
    </citation>
    <scope>NUCLEOTIDE SEQUENCE [LARGE SCALE GENOMIC DNA]</scope>
    <source>
        <strain evidence="1 2">11-183</strain>
    </source>
</reference>
<evidence type="ECO:0000313" key="2">
    <source>
        <dbReference type="Proteomes" id="UP000185596"/>
    </source>
</evidence>
<dbReference type="EMBL" id="MSIE01000008">
    <property type="protein sequence ID" value="OLF18219.1"/>
    <property type="molecule type" value="Genomic_DNA"/>
</dbReference>
<protein>
    <submittedName>
        <fullName evidence="1">Uncharacterized protein</fullName>
    </submittedName>
</protein>
<dbReference type="RefSeq" id="WP_075124652.1">
    <property type="nucleotide sequence ID" value="NZ_MSIE01000008.1"/>
</dbReference>
<proteinExistence type="predicted"/>
<evidence type="ECO:0000313" key="1">
    <source>
        <dbReference type="EMBL" id="OLF18219.1"/>
    </source>
</evidence>
<dbReference type="Proteomes" id="UP000185596">
    <property type="component" value="Unassembled WGS sequence"/>
</dbReference>